<organism evidence="1 2">
    <name type="scientific">Molorchus minor</name>
    <dbReference type="NCBI Taxonomy" id="1323400"/>
    <lineage>
        <taxon>Eukaryota</taxon>
        <taxon>Metazoa</taxon>
        <taxon>Ecdysozoa</taxon>
        <taxon>Arthropoda</taxon>
        <taxon>Hexapoda</taxon>
        <taxon>Insecta</taxon>
        <taxon>Pterygota</taxon>
        <taxon>Neoptera</taxon>
        <taxon>Endopterygota</taxon>
        <taxon>Coleoptera</taxon>
        <taxon>Polyphaga</taxon>
        <taxon>Cucujiformia</taxon>
        <taxon>Chrysomeloidea</taxon>
        <taxon>Cerambycidae</taxon>
        <taxon>Lamiinae</taxon>
        <taxon>Monochamini</taxon>
        <taxon>Molorchus</taxon>
    </lineage>
</organism>
<gene>
    <name evidence="1" type="ORF">NQ317_017192</name>
</gene>
<proteinExistence type="predicted"/>
<dbReference type="Proteomes" id="UP001162164">
    <property type="component" value="Unassembled WGS sequence"/>
</dbReference>
<dbReference type="PANTHER" id="PTHR33568:SF3">
    <property type="entry name" value="DNA-DIRECTED DNA POLYMERASE"/>
    <property type="match status" value="1"/>
</dbReference>
<name>A0ABQ9J0K7_9CUCU</name>
<dbReference type="InterPro" id="IPR043502">
    <property type="entry name" value="DNA/RNA_pol_sf"/>
</dbReference>
<sequence>MNNKLMLILCRICGEQMDQDNCNHIEEERALTRTWVSDEILKAVEKRYEIKKVYEIWSYQIDRFDKNKKVGGLFIEMMNMFIKMKEQASGWSQHCTSDVQRHAYMEEFFKMEDDQLGENQAKTKIVNDPCKFFGILTNPTIIVNSVFPINEETLIVHWEYIKEACKPLATVNVVIASYVTAQARLKLHSYLNQLGNRVLYFDTDSVNNK</sequence>
<evidence type="ECO:0008006" key="3">
    <source>
        <dbReference type="Google" id="ProtNLM"/>
    </source>
</evidence>
<dbReference type="InterPro" id="IPR023211">
    <property type="entry name" value="DNA_pol_palm_dom_sf"/>
</dbReference>
<dbReference type="SUPFAM" id="SSF56672">
    <property type="entry name" value="DNA/RNA polymerases"/>
    <property type="match status" value="1"/>
</dbReference>
<dbReference type="PANTHER" id="PTHR33568">
    <property type="entry name" value="DNA POLYMERASE"/>
    <property type="match status" value="1"/>
</dbReference>
<protein>
    <recommendedName>
        <fullName evidence="3">DNA-directed DNA polymerase</fullName>
    </recommendedName>
</protein>
<reference evidence="1" key="1">
    <citation type="journal article" date="2023" name="Insect Mol. Biol.">
        <title>Genome sequencing provides insights into the evolution of gene families encoding plant cell wall-degrading enzymes in longhorned beetles.</title>
        <authorList>
            <person name="Shin N.R."/>
            <person name="Okamura Y."/>
            <person name="Kirsch R."/>
            <person name="Pauchet Y."/>
        </authorList>
    </citation>
    <scope>NUCLEOTIDE SEQUENCE</scope>
    <source>
        <strain evidence="1">MMC_N1</strain>
    </source>
</reference>
<keyword evidence="2" id="KW-1185">Reference proteome</keyword>
<dbReference type="Gene3D" id="3.90.1600.10">
    <property type="entry name" value="Palm domain of DNA polymerase"/>
    <property type="match status" value="1"/>
</dbReference>
<evidence type="ECO:0000313" key="2">
    <source>
        <dbReference type="Proteomes" id="UP001162164"/>
    </source>
</evidence>
<accession>A0ABQ9J0K7</accession>
<comment type="caution">
    <text evidence="1">The sequence shown here is derived from an EMBL/GenBank/DDBJ whole genome shotgun (WGS) entry which is preliminary data.</text>
</comment>
<dbReference type="EMBL" id="JAPWTJ010001628">
    <property type="protein sequence ID" value="KAJ8970409.1"/>
    <property type="molecule type" value="Genomic_DNA"/>
</dbReference>
<feature type="non-terminal residue" evidence="1">
    <location>
        <position position="209"/>
    </location>
</feature>
<evidence type="ECO:0000313" key="1">
    <source>
        <dbReference type="EMBL" id="KAJ8970409.1"/>
    </source>
</evidence>